<reference evidence="3" key="1">
    <citation type="submission" date="2016-10" db="EMBL/GenBank/DDBJ databases">
        <authorList>
            <person name="Varghese N."/>
            <person name="Submissions S."/>
        </authorList>
    </citation>
    <scope>NUCLEOTIDE SEQUENCE [LARGE SCALE GENOMIC DNA]</scope>
    <source>
        <strain evidence="3">DSM 22376</strain>
    </source>
</reference>
<gene>
    <name evidence="2" type="ORF">SAMN05443667_11576</name>
</gene>
<protein>
    <submittedName>
        <fullName evidence="2">Uncharacterized protein</fullName>
    </submittedName>
</protein>
<dbReference type="EMBL" id="FNRD01000015">
    <property type="protein sequence ID" value="SEB01752.1"/>
    <property type="molecule type" value="Genomic_DNA"/>
</dbReference>
<keyword evidence="1" id="KW-0812">Transmembrane</keyword>
<keyword evidence="1" id="KW-1133">Transmembrane helix</keyword>
<dbReference type="STRING" id="150146.SAMN05443667_11576"/>
<organism evidence="2 3">
    <name type="scientific">Flavobacterium gillisiae</name>
    <dbReference type="NCBI Taxonomy" id="150146"/>
    <lineage>
        <taxon>Bacteria</taxon>
        <taxon>Pseudomonadati</taxon>
        <taxon>Bacteroidota</taxon>
        <taxon>Flavobacteriia</taxon>
        <taxon>Flavobacteriales</taxon>
        <taxon>Flavobacteriaceae</taxon>
        <taxon>Flavobacterium</taxon>
    </lineage>
</organism>
<keyword evidence="3" id="KW-1185">Reference proteome</keyword>
<evidence type="ECO:0000313" key="3">
    <source>
        <dbReference type="Proteomes" id="UP000198951"/>
    </source>
</evidence>
<dbReference type="AlphaFoldDB" id="A0A1H4FZ47"/>
<keyword evidence="1" id="KW-0472">Membrane</keyword>
<proteinExistence type="predicted"/>
<dbReference type="OrthoDB" id="670725at2"/>
<dbReference type="RefSeq" id="WP_016988476.1">
    <property type="nucleotide sequence ID" value="NZ_FNRD01000015.1"/>
</dbReference>
<evidence type="ECO:0000313" key="2">
    <source>
        <dbReference type="EMBL" id="SEB01752.1"/>
    </source>
</evidence>
<dbReference type="Proteomes" id="UP000198951">
    <property type="component" value="Unassembled WGS sequence"/>
</dbReference>
<accession>A0A1H4FZ47</accession>
<name>A0A1H4FZ47_9FLAO</name>
<feature type="transmembrane region" description="Helical" evidence="1">
    <location>
        <begin position="54"/>
        <end position="74"/>
    </location>
</feature>
<sequence>MKFTFKRNSKNNPESVKYKERFLLERCNEAIFLLQHKCAQWLEQKTAHLSAKSWIVILFCFVVFTVGGNIYLIVDGLNGNSNKIERSLISRPTNALVLDTKSTTLNTSLSKTHLERMARFQMYMDSLGRSPNGKQVQDSMLRLRPGLLDSLVIVEDYYRSQFKNQ</sequence>
<evidence type="ECO:0000256" key="1">
    <source>
        <dbReference type="SAM" id="Phobius"/>
    </source>
</evidence>